<name>A0A6G1JHS5_9PLEO</name>
<dbReference type="AlphaFoldDB" id="A0A6G1JHS5"/>
<evidence type="ECO:0008006" key="3">
    <source>
        <dbReference type="Google" id="ProtNLM"/>
    </source>
</evidence>
<dbReference type="EMBL" id="MU005572">
    <property type="protein sequence ID" value="KAF2689689.1"/>
    <property type="molecule type" value="Genomic_DNA"/>
</dbReference>
<dbReference type="InterPro" id="IPR011333">
    <property type="entry name" value="SKP1/BTB/POZ_sf"/>
</dbReference>
<dbReference type="OrthoDB" id="5275938at2759"/>
<proteinExistence type="predicted"/>
<reference evidence="1" key="1">
    <citation type="journal article" date="2020" name="Stud. Mycol.">
        <title>101 Dothideomycetes genomes: a test case for predicting lifestyles and emergence of pathogens.</title>
        <authorList>
            <person name="Haridas S."/>
            <person name="Albert R."/>
            <person name="Binder M."/>
            <person name="Bloem J."/>
            <person name="Labutti K."/>
            <person name="Salamov A."/>
            <person name="Andreopoulos B."/>
            <person name="Baker S."/>
            <person name="Barry K."/>
            <person name="Bills G."/>
            <person name="Bluhm B."/>
            <person name="Cannon C."/>
            <person name="Castanera R."/>
            <person name="Culley D."/>
            <person name="Daum C."/>
            <person name="Ezra D."/>
            <person name="Gonzalez J."/>
            <person name="Henrissat B."/>
            <person name="Kuo A."/>
            <person name="Liang C."/>
            <person name="Lipzen A."/>
            <person name="Lutzoni F."/>
            <person name="Magnuson J."/>
            <person name="Mondo S."/>
            <person name="Nolan M."/>
            <person name="Ohm R."/>
            <person name="Pangilinan J."/>
            <person name="Park H.-J."/>
            <person name="Ramirez L."/>
            <person name="Alfaro M."/>
            <person name="Sun H."/>
            <person name="Tritt A."/>
            <person name="Yoshinaga Y."/>
            <person name="Zwiers L.-H."/>
            <person name="Turgeon B."/>
            <person name="Goodwin S."/>
            <person name="Spatafora J."/>
            <person name="Crous P."/>
            <person name="Grigoriev I."/>
        </authorList>
    </citation>
    <scope>NUCLEOTIDE SEQUENCE</scope>
    <source>
        <strain evidence="1">CBS 122367</strain>
    </source>
</reference>
<evidence type="ECO:0000313" key="2">
    <source>
        <dbReference type="Proteomes" id="UP000799291"/>
    </source>
</evidence>
<evidence type="ECO:0000313" key="1">
    <source>
        <dbReference type="EMBL" id="KAF2689689.1"/>
    </source>
</evidence>
<dbReference type="Proteomes" id="UP000799291">
    <property type="component" value="Unassembled WGS sequence"/>
</dbReference>
<sequence length="224" mass="24919">MSADGSTSNGHPSIVLHDFGNVTLLLGAEDIQQPVLASTAILRLAGPVWKAMFERHWAESEASEIAFPDDDVDAMLLVLRIAHLRFNEIPAKNGLSFEALLDLSVVCDKYDIVSIVRPFLDLHCWAEPYMVMAGSFRTVRPEWLLVSWTFGYSDSFDILARRVAFTSTRSSGCNAHPECEDGKIIQDEMLPPGILGKSYSPSVIYSQITLYQRQPFGRLTPELA</sequence>
<protein>
    <recommendedName>
        <fullName evidence="3">BTB domain-containing protein</fullName>
    </recommendedName>
</protein>
<accession>A0A6G1JHS5</accession>
<keyword evidence="2" id="KW-1185">Reference proteome</keyword>
<dbReference type="SUPFAM" id="SSF54695">
    <property type="entry name" value="POZ domain"/>
    <property type="match status" value="1"/>
</dbReference>
<dbReference type="Gene3D" id="3.30.710.10">
    <property type="entry name" value="Potassium Channel Kv1.1, Chain A"/>
    <property type="match status" value="1"/>
</dbReference>
<organism evidence="1 2">
    <name type="scientific">Lentithecium fluviatile CBS 122367</name>
    <dbReference type="NCBI Taxonomy" id="1168545"/>
    <lineage>
        <taxon>Eukaryota</taxon>
        <taxon>Fungi</taxon>
        <taxon>Dikarya</taxon>
        <taxon>Ascomycota</taxon>
        <taxon>Pezizomycotina</taxon>
        <taxon>Dothideomycetes</taxon>
        <taxon>Pleosporomycetidae</taxon>
        <taxon>Pleosporales</taxon>
        <taxon>Massarineae</taxon>
        <taxon>Lentitheciaceae</taxon>
        <taxon>Lentithecium</taxon>
    </lineage>
</organism>
<gene>
    <name evidence="1" type="ORF">K458DRAFT_358667</name>
</gene>